<protein>
    <submittedName>
        <fullName evidence="2">Uncharacterized protein</fullName>
    </submittedName>
</protein>
<dbReference type="PANTHER" id="PTHR31354">
    <property type="entry name" value="OS01G0793500 PROTEIN"/>
    <property type="match status" value="1"/>
</dbReference>
<name>W9RC17_9ROSA</name>
<organism evidence="2 3">
    <name type="scientific">Morus notabilis</name>
    <dbReference type="NCBI Taxonomy" id="981085"/>
    <lineage>
        <taxon>Eukaryota</taxon>
        <taxon>Viridiplantae</taxon>
        <taxon>Streptophyta</taxon>
        <taxon>Embryophyta</taxon>
        <taxon>Tracheophyta</taxon>
        <taxon>Spermatophyta</taxon>
        <taxon>Magnoliopsida</taxon>
        <taxon>eudicotyledons</taxon>
        <taxon>Gunneridae</taxon>
        <taxon>Pentapetalae</taxon>
        <taxon>rosids</taxon>
        <taxon>fabids</taxon>
        <taxon>Rosales</taxon>
        <taxon>Moraceae</taxon>
        <taxon>Moreae</taxon>
        <taxon>Morus</taxon>
    </lineage>
</organism>
<feature type="chain" id="PRO_5004931298" evidence="1">
    <location>
        <begin position="27"/>
        <end position="624"/>
    </location>
</feature>
<dbReference type="eggNOG" id="ENOG502QPWP">
    <property type="taxonomic scope" value="Eukaryota"/>
</dbReference>
<dbReference type="Proteomes" id="UP000030645">
    <property type="component" value="Unassembled WGS sequence"/>
</dbReference>
<sequence length="624" mass="70227">MASLLSFAAAIIVALTFLSSSPSSFTSSVVVDSAKLPFDPRDALPLLPRQVAWPILNYLHSAVDILPSFVGAASSSPNHTLRWKGACFYENTAWLEFHNNSGSEFGGGTLHIKMGFNFVKVVASAVEFRTNFVGKAHSWTCMDLYVFATPYRVTWDYYFLSREHTLDFKEWEGKTEYEYVKHNGVSIFLMQAGTLGTLQALWDVFPLFTNTQWGEQSNLAFLKKHMGATFNERPKPWVTNISADDIHSGDFLAISKIRGRWGGFETLEKWVSGSYAGHSAVCLRDSEGNLWVGESGYANEEGEDIIAVVPWDEWWEFEQTKDDANPHIALLSLNPDTRAKFNETAAWEYARSMEGKPYGYHNMLFAWIDTVNGNYPPPLDAHAVASVMTVWNQIQPSYAANLWNEALNKRLGTEGLDLPSILVETEKQGLSFDKLLTIPEQDDWLYADGKSTSCIAFVLEMYKAAGLFDPIASSIQVTEFTIKDAYTLKFFDDDLSRQPKWCNDADDVKLPYCQILGNKRAELRLGLQNLLGSNFVGSEYMMLSICVIDEAQSILHFSSSGTKKGHIRKNCEELTKHLEGRRKQEPKRLQILQMSSATGVKEFNKITVEDDKDKMVKTCSSEDT</sequence>
<dbReference type="AlphaFoldDB" id="W9RC17"/>
<dbReference type="PANTHER" id="PTHR31354:SF2">
    <property type="entry name" value="OS01G0793500 PROTEIN"/>
    <property type="match status" value="1"/>
</dbReference>
<dbReference type="STRING" id="981085.W9RC17"/>
<feature type="signal peptide" evidence="1">
    <location>
        <begin position="1"/>
        <end position="26"/>
    </location>
</feature>
<accession>W9RC17</accession>
<dbReference type="Gene3D" id="3.90.1720.10">
    <property type="entry name" value="endopeptidase domain like (from Nostoc punctiforme)"/>
    <property type="match status" value="1"/>
</dbReference>
<gene>
    <name evidence="2" type="ORF">L484_017819</name>
</gene>
<proteinExistence type="predicted"/>
<reference evidence="3" key="1">
    <citation type="submission" date="2013-01" db="EMBL/GenBank/DDBJ databases">
        <title>Draft Genome Sequence of a Mulberry Tree, Morus notabilis C.K. Schneid.</title>
        <authorList>
            <person name="He N."/>
            <person name="Zhao S."/>
        </authorList>
    </citation>
    <scope>NUCLEOTIDE SEQUENCE</scope>
</reference>
<evidence type="ECO:0000313" key="2">
    <source>
        <dbReference type="EMBL" id="EXB50282.1"/>
    </source>
</evidence>
<evidence type="ECO:0000313" key="3">
    <source>
        <dbReference type="Proteomes" id="UP000030645"/>
    </source>
</evidence>
<evidence type="ECO:0000256" key="1">
    <source>
        <dbReference type="SAM" id="SignalP"/>
    </source>
</evidence>
<dbReference type="EMBL" id="KE343994">
    <property type="protein sequence ID" value="EXB50282.1"/>
    <property type="molecule type" value="Genomic_DNA"/>
</dbReference>
<keyword evidence="3" id="KW-1185">Reference proteome</keyword>
<keyword evidence="1" id="KW-0732">Signal</keyword>